<name>A0A0A9FAD0_ARUDO</name>
<reference evidence="1" key="1">
    <citation type="submission" date="2014-09" db="EMBL/GenBank/DDBJ databases">
        <authorList>
            <person name="Magalhaes I.L.F."/>
            <person name="Oliveira U."/>
            <person name="Santos F.R."/>
            <person name="Vidigal T.H.D.A."/>
            <person name="Brescovit A.D."/>
            <person name="Santos A.J."/>
        </authorList>
    </citation>
    <scope>NUCLEOTIDE SEQUENCE</scope>
    <source>
        <tissue evidence="1">Shoot tissue taken approximately 20 cm above the soil surface</tissue>
    </source>
</reference>
<reference evidence="1" key="2">
    <citation type="journal article" date="2015" name="Data Brief">
        <title>Shoot transcriptome of the giant reed, Arundo donax.</title>
        <authorList>
            <person name="Barrero R.A."/>
            <person name="Guerrero F.D."/>
            <person name="Moolhuijzen P."/>
            <person name="Goolsby J.A."/>
            <person name="Tidwell J."/>
            <person name="Bellgard S.E."/>
            <person name="Bellgard M.I."/>
        </authorList>
    </citation>
    <scope>NUCLEOTIDE SEQUENCE</scope>
    <source>
        <tissue evidence="1">Shoot tissue taken approximately 20 cm above the soil surface</tissue>
    </source>
</reference>
<dbReference type="AlphaFoldDB" id="A0A0A9FAD0"/>
<organism evidence="1">
    <name type="scientific">Arundo donax</name>
    <name type="common">Giant reed</name>
    <name type="synonym">Donax arundinaceus</name>
    <dbReference type="NCBI Taxonomy" id="35708"/>
    <lineage>
        <taxon>Eukaryota</taxon>
        <taxon>Viridiplantae</taxon>
        <taxon>Streptophyta</taxon>
        <taxon>Embryophyta</taxon>
        <taxon>Tracheophyta</taxon>
        <taxon>Spermatophyta</taxon>
        <taxon>Magnoliopsida</taxon>
        <taxon>Liliopsida</taxon>
        <taxon>Poales</taxon>
        <taxon>Poaceae</taxon>
        <taxon>PACMAD clade</taxon>
        <taxon>Arundinoideae</taxon>
        <taxon>Arundineae</taxon>
        <taxon>Arundo</taxon>
    </lineage>
</organism>
<accession>A0A0A9FAD0</accession>
<evidence type="ECO:0000313" key="1">
    <source>
        <dbReference type="EMBL" id="JAE07086.1"/>
    </source>
</evidence>
<sequence>MHLCHFSINMIRYEGGNSCRQKLFVQEKLLVRYLSILQSFLYKRNVMLKRIRVGHENSVLLLPYGIN</sequence>
<dbReference type="EMBL" id="GBRH01190810">
    <property type="protein sequence ID" value="JAE07086.1"/>
    <property type="molecule type" value="Transcribed_RNA"/>
</dbReference>
<proteinExistence type="predicted"/>
<protein>
    <submittedName>
        <fullName evidence="1">Uncharacterized protein</fullName>
    </submittedName>
</protein>